<dbReference type="PANTHER" id="PTHR42951">
    <property type="entry name" value="METALLO-BETA-LACTAMASE DOMAIN-CONTAINING"/>
    <property type="match status" value="1"/>
</dbReference>
<evidence type="ECO:0000256" key="1">
    <source>
        <dbReference type="SAM" id="MobiDB-lite"/>
    </source>
</evidence>
<organism evidence="4 5">
    <name type="scientific">Paractinoplanes rishiriensis</name>
    <dbReference type="NCBI Taxonomy" id="1050105"/>
    <lineage>
        <taxon>Bacteria</taxon>
        <taxon>Bacillati</taxon>
        <taxon>Actinomycetota</taxon>
        <taxon>Actinomycetes</taxon>
        <taxon>Micromonosporales</taxon>
        <taxon>Micromonosporaceae</taxon>
        <taxon>Paractinoplanes</taxon>
    </lineage>
</organism>
<dbReference type="InterPro" id="IPR036866">
    <property type="entry name" value="RibonucZ/Hydroxyglut_hydro"/>
</dbReference>
<dbReference type="EMBL" id="BOMV01000055">
    <property type="protein sequence ID" value="GIE97252.1"/>
    <property type="molecule type" value="Genomic_DNA"/>
</dbReference>
<dbReference type="InterPro" id="IPR001279">
    <property type="entry name" value="Metallo-B-lactamas"/>
</dbReference>
<dbReference type="PROSITE" id="PS51257">
    <property type="entry name" value="PROKAR_LIPOPROTEIN"/>
    <property type="match status" value="1"/>
</dbReference>
<proteinExistence type="predicted"/>
<dbReference type="SUPFAM" id="SSF56281">
    <property type="entry name" value="Metallo-hydrolase/oxidoreductase"/>
    <property type="match status" value="1"/>
</dbReference>
<name>A0A919N1L7_9ACTN</name>
<feature type="signal peptide" evidence="2">
    <location>
        <begin position="1"/>
        <end position="29"/>
    </location>
</feature>
<dbReference type="Gene3D" id="3.60.15.10">
    <property type="entry name" value="Ribonuclease Z/Hydroxyacylglutathione hydrolase-like"/>
    <property type="match status" value="1"/>
</dbReference>
<feature type="domain" description="Metallo-beta-lactamase" evidence="3">
    <location>
        <begin position="67"/>
        <end position="231"/>
    </location>
</feature>
<protein>
    <recommendedName>
        <fullName evidence="3">Metallo-beta-lactamase domain-containing protein</fullName>
    </recommendedName>
</protein>
<evidence type="ECO:0000256" key="2">
    <source>
        <dbReference type="SAM" id="SignalP"/>
    </source>
</evidence>
<evidence type="ECO:0000313" key="5">
    <source>
        <dbReference type="Proteomes" id="UP000636960"/>
    </source>
</evidence>
<reference evidence="4" key="1">
    <citation type="submission" date="2021-01" db="EMBL/GenBank/DDBJ databases">
        <title>Whole genome shotgun sequence of Actinoplanes rishiriensis NBRC 108556.</title>
        <authorList>
            <person name="Komaki H."/>
            <person name="Tamura T."/>
        </authorList>
    </citation>
    <scope>NUCLEOTIDE SEQUENCE</scope>
    <source>
        <strain evidence="4">NBRC 108556</strain>
    </source>
</reference>
<feature type="chain" id="PRO_5038123485" description="Metallo-beta-lactamase domain-containing protein" evidence="2">
    <location>
        <begin position="30"/>
        <end position="250"/>
    </location>
</feature>
<comment type="caution">
    <text evidence="4">The sequence shown here is derived from an EMBL/GenBank/DDBJ whole genome shotgun (WGS) entry which is preliminary data.</text>
</comment>
<evidence type="ECO:0000313" key="4">
    <source>
        <dbReference type="EMBL" id="GIE97252.1"/>
    </source>
</evidence>
<keyword evidence="2" id="KW-0732">Signal</keyword>
<evidence type="ECO:0000259" key="3">
    <source>
        <dbReference type="SMART" id="SM00849"/>
    </source>
</evidence>
<feature type="region of interest" description="Disordered" evidence="1">
    <location>
        <begin position="33"/>
        <end position="56"/>
    </location>
</feature>
<sequence length="250" mass="25200">MTDFRITRRRLLFTAGSGVLGVTVLNSVAACSTSGESPSATPSPISPSSAAAPAGDTGDWKRVNLSFVSAYLLVRGSEVAVVDLGTPGSGSSIEDGLKAAGQTWSSVKHVILTHQHQDHAGGLADVVPLATGATIYAGEADVSAIGSPKPLKAVKDGDEVFGLQIVGTPGHTLGHVCVFDPTTGTLVSGDALRTQNGLEGSNPQFTADGAQAAASVKKLAGLDIRTILPGHGDPLTSGAKEALQKLAASL</sequence>
<dbReference type="CDD" id="cd07721">
    <property type="entry name" value="yflN-like_MBL-fold"/>
    <property type="match status" value="1"/>
</dbReference>
<keyword evidence="5" id="KW-1185">Reference proteome</keyword>
<dbReference type="Pfam" id="PF00753">
    <property type="entry name" value="Lactamase_B"/>
    <property type="match status" value="1"/>
</dbReference>
<dbReference type="SMART" id="SM00849">
    <property type="entry name" value="Lactamase_B"/>
    <property type="match status" value="1"/>
</dbReference>
<accession>A0A919N1L7</accession>
<dbReference type="InterPro" id="IPR050855">
    <property type="entry name" value="NDM-1-like"/>
</dbReference>
<dbReference type="AlphaFoldDB" id="A0A919N1L7"/>
<gene>
    <name evidence="4" type="ORF">Ari01nite_47170</name>
</gene>
<feature type="compositionally biased region" description="Low complexity" evidence="1">
    <location>
        <begin position="37"/>
        <end position="54"/>
    </location>
</feature>
<dbReference type="PANTHER" id="PTHR42951:SF17">
    <property type="entry name" value="METALLO-BETA-LACTAMASE DOMAIN-CONTAINING PROTEIN"/>
    <property type="match status" value="1"/>
</dbReference>
<dbReference type="Proteomes" id="UP000636960">
    <property type="component" value="Unassembled WGS sequence"/>
</dbReference>